<evidence type="ECO:0000256" key="1">
    <source>
        <dbReference type="SAM" id="MobiDB-lite"/>
    </source>
</evidence>
<dbReference type="AlphaFoldDB" id="A0AAN8V886"/>
<dbReference type="InterPro" id="IPR041726">
    <property type="entry name" value="ACAD10_11_N"/>
</dbReference>
<dbReference type="PANTHER" id="PTHR47829">
    <property type="entry name" value="HYDROLASE, PUTATIVE (AFU_ORTHOLOGUE AFUA_1G12880)-RELATED"/>
    <property type="match status" value="1"/>
</dbReference>
<proteinExistence type="predicted"/>
<dbReference type="InterPro" id="IPR002575">
    <property type="entry name" value="Aminoglycoside_PTrfase"/>
</dbReference>
<comment type="caution">
    <text evidence="3">The sequence shown here is derived from an EMBL/GenBank/DDBJ whole genome shotgun (WGS) entry which is preliminary data.</text>
</comment>
<keyword evidence="4" id="KW-1185">Reference proteome</keyword>
<evidence type="ECO:0000313" key="3">
    <source>
        <dbReference type="EMBL" id="KAK6930203.1"/>
    </source>
</evidence>
<dbReference type="InterPro" id="IPR011009">
    <property type="entry name" value="Kinase-like_dom_sf"/>
</dbReference>
<dbReference type="Proteomes" id="UP001370490">
    <property type="component" value="Unassembled WGS sequence"/>
</dbReference>
<accession>A0AAN8V886</accession>
<dbReference type="InterPro" id="IPR052898">
    <property type="entry name" value="ACAD10-like"/>
</dbReference>
<reference evidence="3 4" key="1">
    <citation type="submission" date="2023-12" db="EMBL/GenBank/DDBJ databases">
        <title>A high-quality genome assembly for Dillenia turbinata (Dilleniales).</title>
        <authorList>
            <person name="Chanderbali A."/>
        </authorList>
    </citation>
    <scope>NUCLEOTIDE SEQUENCE [LARGE SCALE GENOMIC DNA]</scope>
    <source>
        <strain evidence="3">LSX21</strain>
        <tissue evidence="3">Leaf</tissue>
    </source>
</reference>
<sequence>MEKRTSDLFGTVNPRQGFDLNALFRYACSNVEGFPLNPSKFDISQFGHGQSNPTFLIEVGSRDSVKKYVLRKRPHGKMLESAHAVDREFQVLQALGVHTQVPVPKVFCLCMDPNVIGSLFYIMEFLDGRIFLDSKLPGVNAGRRREIYLESARTLAKLHSANVDAIGLGKYGRRDNYWRWAKQYVASTGEGKPDRNPKMFDLIAWLRQNIPREDSSGAMAGPVHGDFRIDNLVFHPVEVDRVIGILDWELSTFGNQMSDVAYCCMLYTVGVDHINSTVTNGLEYTGHPEGIPSQAECLAEYCSVAKPWPAAAWKFYVAFSLFRGASIYAGIHSRWLMGNASGGKRALHSGRMANGLIDSACGFLEQTSVLPEHPPSSGPVAHNYSDQEQNL</sequence>
<dbReference type="Pfam" id="PF01636">
    <property type="entry name" value="APH"/>
    <property type="match status" value="1"/>
</dbReference>
<feature type="region of interest" description="Disordered" evidence="1">
    <location>
        <begin position="372"/>
        <end position="391"/>
    </location>
</feature>
<dbReference type="SUPFAM" id="SSF56112">
    <property type="entry name" value="Protein kinase-like (PK-like)"/>
    <property type="match status" value="1"/>
</dbReference>
<dbReference type="Gene3D" id="3.90.1200.10">
    <property type="match status" value="1"/>
</dbReference>
<dbReference type="EMBL" id="JBAMMX010000012">
    <property type="protein sequence ID" value="KAK6930203.1"/>
    <property type="molecule type" value="Genomic_DNA"/>
</dbReference>
<evidence type="ECO:0000313" key="4">
    <source>
        <dbReference type="Proteomes" id="UP001370490"/>
    </source>
</evidence>
<feature type="domain" description="Aminoglycoside phosphotransferase" evidence="2">
    <location>
        <begin position="42"/>
        <end position="268"/>
    </location>
</feature>
<dbReference type="CDD" id="cd05154">
    <property type="entry name" value="ACAD10_11_N-like"/>
    <property type="match status" value="1"/>
</dbReference>
<dbReference type="PANTHER" id="PTHR47829:SF1">
    <property type="entry name" value="HAD FAMILY PHOSPHATASE"/>
    <property type="match status" value="1"/>
</dbReference>
<organism evidence="3 4">
    <name type="scientific">Dillenia turbinata</name>
    <dbReference type="NCBI Taxonomy" id="194707"/>
    <lineage>
        <taxon>Eukaryota</taxon>
        <taxon>Viridiplantae</taxon>
        <taxon>Streptophyta</taxon>
        <taxon>Embryophyta</taxon>
        <taxon>Tracheophyta</taxon>
        <taxon>Spermatophyta</taxon>
        <taxon>Magnoliopsida</taxon>
        <taxon>eudicotyledons</taxon>
        <taxon>Gunneridae</taxon>
        <taxon>Pentapetalae</taxon>
        <taxon>Dilleniales</taxon>
        <taxon>Dilleniaceae</taxon>
        <taxon>Dillenia</taxon>
    </lineage>
</organism>
<gene>
    <name evidence="3" type="ORF">RJ641_004297</name>
</gene>
<evidence type="ECO:0000259" key="2">
    <source>
        <dbReference type="Pfam" id="PF01636"/>
    </source>
</evidence>
<dbReference type="Gene3D" id="3.30.200.20">
    <property type="entry name" value="Phosphorylase Kinase, domain 1"/>
    <property type="match status" value="1"/>
</dbReference>
<name>A0AAN8V886_9MAGN</name>
<protein>
    <submittedName>
        <fullName evidence="3">Aminoglycoside phosphotransferase</fullName>
    </submittedName>
</protein>